<reference evidence="3 4" key="1">
    <citation type="submission" date="2017-11" db="EMBL/GenBank/DDBJ databases">
        <title>Draft genome sequence of magnetotactic bacterium Magnetospirillum kuznetsovii LBB-42.</title>
        <authorList>
            <person name="Grouzdev D.S."/>
            <person name="Rysina M.S."/>
            <person name="Baslerov R.V."/>
            <person name="Koziaeva V."/>
        </authorList>
    </citation>
    <scope>NUCLEOTIDE SEQUENCE [LARGE SCALE GENOMIC DNA]</scope>
    <source>
        <strain evidence="3 4">LBB-42</strain>
    </source>
</reference>
<feature type="domain" description="C-methyltransferase" evidence="2">
    <location>
        <begin position="229"/>
        <end position="387"/>
    </location>
</feature>
<proteinExistence type="predicted"/>
<evidence type="ECO:0000259" key="2">
    <source>
        <dbReference type="Pfam" id="PF08484"/>
    </source>
</evidence>
<evidence type="ECO:0000259" key="1">
    <source>
        <dbReference type="Pfam" id="PF08421"/>
    </source>
</evidence>
<keyword evidence="3" id="KW-0808">Transferase</keyword>
<keyword evidence="3" id="KW-0489">Methyltransferase</keyword>
<dbReference type="InterPro" id="IPR013691">
    <property type="entry name" value="MeTrfase_14"/>
</dbReference>
<dbReference type="SUPFAM" id="SSF53335">
    <property type="entry name" value="S-adenosyl-L-methionine-dependent methyltransferases"/>
    <property type="match status" value="1"/>
</dbReference>
<evidence type="ECO:0000313" key="4">
    <source>
        <dbReference type="Proteomes" id="UP000251075"/>
    </source>
</evidence>
<dbReference type="Pfam" id="PF08484">
    <property type="entry name" value="Methyltransf_14"/>
    <property type="match status" value="1"/>
</dbReference>
<dbReference type="GO" id="GO:0032259">
    <property type="term" value="P:methylation"/>
    <property type="evidence" value="ECO:0007669"/>
    <property type="project" value="UniProtKB-KW"/>
</dbReference>
<dbReference type="Gene3D" id="3.40.50.150">
    <property type="entry name" value="Vaccinia Virus protein VP39"/>
    <property type="match status" value="1"/>
</dbReference>
<dbReference type="Pfam" id="PF08421">
    <property type="entry name" value="Methyltransf_13"/>
    <property type="match status" value="1"/>
</dbReference>
<dbReference type="AlphaFoldDB" id="A0A364NZA4"/>
<dbReference type="InterPro" id="IPR013630">
    <property type="entry name" value="Methyltransf_Zn-bd_dom_put"/>
</dbReference>
<dbReference type="Proteomes" id="UP000251075">
    <property type="component" value="Unassembled WGS sequence"/>
</dbReference>
<evidence type="ECO:0000313" key="3">
    <source>
        <dbReference type="EMBL" id="RAU22247.1"/>
    </source>
</evidence>
<dbReference type="InterPro" id="IPR038576">
    <property type="entry name" value="Methyltransf_Zn-bd_dom_put_sf"/>
</dbReference>
<gene>
    <name evidence="3" type="ORF">CU669_08965</name>
</gene>
<keyword evidence="4" id="KW-1185">Reference proteome</keyword>
<dbReference type="Gene3D" id="6.10.250.3100">
    <property type="match status" value="1"/>
</dbReference>
<organism evidence="3 4">
    <name type="scientific">Paramagnetospirillum kuznetsovii</name>
    <dbReference type="NCBI Taxonomy" id="2053833"/>
    <lineage>
        <taxon>Bacteria</taxon>
        <taxon>Pseudomonadati</taxon>
        <taxon>Pseudomonadota</taxon>
        <taxon>Alphaproteobacteria</taxon>
        <taxon>Rhodospirillales</taxon>
        <taxon>Magnetospirillaceae</taxon>
        <taxon>Paramagnetospirillum</taxon>
    </lineage>
</organism>
<dbReference type="Pfam" id="PF13489">
    <property type="entry name" value="Methyltransf_23"/>
    <property type="match status" value="1"/>
</dbReference>
<feature type="domain" description="Methyltransferase putative zinc binding" evidence="1">
    <location>
        <begin position="2"/>
        <end position="50"/>
    </location>
</feature>
<dbReference type="GO" id="GO:0008168">
    <property type="term" value="F:methyltransferase activity"/>
    <property type="evidence" value="ECO:0007669"/>
    <property type="project" value="UniProtKB-KW"/>
</dbReference>
<dbReference type="EMBL" id="PGTO01000005">
    <property type="protein sequence ID" value="RAU22247.1"/>
    <property type="molecule type" value="Genomic_DNA"/>
</dbReference>
<name>A0A364NZA4_9PROT</name>
<accession>A0A364NZA4</accession>
<dbReference type="InterPro" id="IPR029063">
    <property type="entry name" value="SAM-dependent_MTases_sf"/>
</dbReference>
<dbReference type="PANTHER" id="PTHR43861">
    <property type="entry name" value="TRANS-ACONITATE 2-METHYLTRANSFERASE-RELATED"/>
    <property type="match status" value="1"/>
</dbReference>
<dbReference type="Gene3D" id="6.20.50.110">
    <property type="entry name" value="Methyltransferase, zinc-binding domain"/>
    <property type="match status" value="1"/>
</dbReference>
<dbReference type="Gene3D" id="3.40.50.720">
    <property type="entry name" value="NAD(P)-binding Rossmann-like Domain"/>
    <property type="match status" value="1"/>
</dbReference>
<dbReference type="OrthoDB" id="9815644at2"/>
<dbReference type="PANTHER" id="PTHR43861:SF5">
    <property type="entry name" value="BLL5978 PROTEIN"/>
    <property type="match status" value="1"/>
</dbReference>
<comment type="caution">
    <text evidence="3">The sequence shown here is derived from an EMBL/GenBank/DDBJ whole genome shotgun (WGS) entry which is preliminary data.</text>
</comment>
<sequence length="392" mass="42940">MQLAPTPPANAFVYEAELGVDQELFPLDLYFCEDCAHLQRLDLLDPWVLFEHYVYVSGTSPVFVKHFEDYAAFVMDSYKPNPGGLVLEFGSNDGTLLDFFQKSGMRVLGVDPARSISEDATARGIETICGLFGKELGEDILATRGKAEVICANNVFAHIDDLAGVVDGIRNLLTPSGVFVFEVSYLGDVVRNILFDTIYHEGLDYHSVKPLVRFFAAHGLEFIDVLPVPTHGGSIRCVAQLAGGPHAVQPSVAASIADEEAMCLDRAETFRSFARNIDALGAELRRLLNGLKADGKRIAGYGAPAKATTFLYHFRIGPDLIDFIVEDNPLKQGMYTPGKHIPLVPPSVLADAKPDYILILAWNFADAIIEKHASYRQAGGRFIIPIPAVREV</sequence>
<protein>
    <submittedName>
        <fullName evidence="3">SAM-dependent methyltransferase</fullName>
    </submittedName>
</protein>